<dbReference type="RefSeq" id="WP_046054335.1">
    <property type="nucleotide sequence ID" value="NZ_LACH01000027.1"/>
</dbReference>
<evidence type="ECO:0000313" key="2">
    <source>
        <dbReference type="Proteomes" id="UP000033400"/>
    </source>
</evidence>
<reference evidence="1 2" key="1">
    <citation type="submission" date="2015-03" db="EMBL/GenBank/DDBJ databases">
        <title>Comparative genomics of Pseudomonas insights into diversity of traits involved in vanlence and defense.</title>
        <authorList>
            <person name="Qin Y."/>
        </authorList>
    </citation>
    <scope>NUCLEOTIDE SEQUENCE [LARGE SCALE GENOMIC DNA]</scope>
    <source>
        <strain evidence="1 2">H24</strain>
    </source>
</reference>
<evidence type="ECO:0000313" key="1">
    <source>
        <dbReference type="EMBL" id="KJZ65153.1"/>
    </source>
</evidence>
<dbReference type="Proteomes" id="UP000033400">
    <property type="component" value="Unassembled WGS sequence"/>
</dbReference>
<dbReference type="InterPro" id="IPR016541">
    <property type="entry name" value="UCP008505"/>
</dbReference>
<evidence type="ECO:0008006" key="3">
    <source>
        <dbReference type="Google" id="ProtNLM"/>
    </source>
</evidence>
<dbReference type="AlphaFoldDB" id="A0A0F4V8H6"/>
<accession>A0A0F4V8H6</accession>
<dbReference type="EMBL" id="LACH01000027">
    <property type="protein sequence ID" value="KJZ65153.1"/>
    <property type="molecule type" value="Genomic_DNA"/>
</dbReference>
<proteinExistence type="predicted"/>
<dbReference type="Pfam" id="PF14367">
    <property type="entry name" value="DUF4411"/>
    <property type="match status" value="1"/>
</dbReference>
<protein>
    <recommendedName>
        <fullName evidence="3">DUF4411 family protein</fullName>
    </recommendedName>
</protein>
<gene>
    <name evidence="1" type="ORF">VD17_14120</name>
</gene>
<comment type="caution">
    <text evidence="1">The sequence shown here is derived from an EMBL/GenBank/DDBJ whole genome shotgun (WGS) entry which is preliminary data.</text>
</comment>
<organism evidence="1 2">
    <name type="scientific">Pseudomonas fluorescens</name>
    <dbReference type="NCBI Taxonomy" id="294"/>
    <lineage>
        <taxon>Bacteria</taxon>
        <taxon>Pseudomonadati</taxon>
        <taxon>Pseudomonadota</taxon>
        <taxon>Gammaproteobacteria</taxon>
        <taxon>Pseudomonadales</taxon>
        <taxon>Pseudomonadaceae</taxon>
        <taxon>Pseudomonas</taxon>
    </lineage>
</organism>
<dbReference type="OrthoDB" id="338425at2"/>
<dbReference type="PATRIC" id="fig|294.133.peg.2295"/>
<name>A0A0F4V8H6_PSEFL</name>
<sequence>MNHLLDANTLIEAKNRYYGMAICPGFWQWLLLKNEALALSSITPVMEELNKGNDELANWVKENASFFHITNDDATQEAFAQVAGLVANQAPRMKIGAMEEFLAGADPWLIAKAMTTGATLVTHEVLNRDAKRKFIIPNICEQLNVPFLNTFELLHKLEARFVLLA</sequence>